<protein>
    <recommendedName>
        <fullName evidence="4">Integral membrane protein</fullName>
    </recommendedName>
</protein>
<feature type="transmembrane region" description="Helical" evidence="1">
    <location>
        <begin position="91"/>
        <end position="117"/>
    </location>
</feature>
<sequence>MPDPVRKLRVLVMVLGGMQAVLGLALVSNSVEIATSIWGEGEPNPWGRTAGEAHSGEVVFAGILVLAIAAWGITTAFKFPTRNPALRTSAFAYGWTALPFTVVFFQVMPLLGIAWLVPAILALVRPNQPETRAWFGGSGASAR</sequence>
<dbReference type="EMBL" id="JBHTGL010000008">
    <property type="protein sequence ID" value="MFD0623377.1"/>
    <property type="molecule type" value="Genomic_DNA"/>
</dbReference>
<evidence type="ECO:0000313" key="2">
    <source>
        <dbReference type="EMBL" id="MFD0623377.1"/>
    </source>
</evidence>
<name>A0ABW2WPH0_9ACTN</name>
<evidence type="ECO:0000256" key="1">
    <source>
        <dbReference type="SAM" id="Phobius"/>
    </source>
</evidence>
<proteinExistence type="predicted"/>
<evidence type="ECO:0008006" key="4">
    <source>
        <dbReference type="Google" id="ProtNLM"/>
    </source>
</evidence>
<keyword evidence="3" id="KW-1185">Reference proteome</keyword>
<dbReference type="Proteomes" id="UP001596915">
    <property type="component" value="Unassembled WGS sequence"/>
</dbReference>
<organism evidence="2 3">
    <name type="scientific">Streptomyces sanglieri</name>
    <dbReference type="NCBI Taxonomy" id="193460"/>
    <lineage>
        <taxon>Bacteria</taxon>
        <taxon>Bacillati</taxon>
        <taxon>Actinomycetota</taxon>
        <taxon>Actinomycetes</taxon>
        <taxon>Kitasatosporales</taxon>
        <taxon>Streptomycetaceae</taxon>
        <taxon>Streptomyces</taxon>
    </lineage>
</organism>
<feature type="transmembrane region" description="Helical" evidence="1">
    <location>
        <begin position="58"/>
        <end position="79"/>
    </location>
</feature>
<accession>A0ABW2WPH0</accession>
<keyword evidence="1" id="KW-1133">Transmembrane helix</keyword>
<gene>
    <name evidence="2" type="ORF">ACFQ2K_11760</name>
</gene>
<feature type="transmembrane region" description="Helical" evidence="1">
    <location>
        <begin position="12"/>
        <end position="38"/>
    </location>
</feature>
<reference evidence="3" key="1">
    <citation type="journal article" date="2019" name="Int. J. Syst. Evol. Microbiol.">
        <title>The Global Catalogue of Microorganisms (GCM) 10K type strain sequencing project: providing services to taxonomists for standard genome sequencing and annotation.</title>
        <authorList>
            <consortium name="The Broad Institute Genomics Platform"/>
            <consortium name="The Broad Institute Genome Sequencing Center for Infectious Disease"/>
            <person name="Wu L."/>
            <person name="Ma J."/>
        </authorList>
    </citation>
    <scope>NUCLEOTIDE SEQUENCE [LARGE SCALE GENOMIC DNA]</scope>
    <source>
        <strain evidence="3">JCM 12607</strain>
    </source>
</reference>
<comment type="caution">
    <text evidence="2">The sequence shown here is derived from an EMBL/GenBank/DDBJ whole genome shotgun (WGS) entry which is preliminary data.</text>
</comment>
<keyword evidence="1" id="KW-0472">Membrane</keyword>
<keyword evidence="1" id="KW-0812">Transmembrane</keyword>
<evidence type="ECO:0000313" key="3">
    <source>
        <dbReference type="Proteomes" id="UP001596915"/>
    </source>
</evidence>